<dbReference type="EMBL" id="CP016793">
    <property type="protein sequence ID" value="ANZ38443.1"/>
    <property type="molecule type" value="Genomic_DNA"/>
</dbReference>
<dbReference type="KEGG" id="led:BBK82_22640"/>
<dbReference type="Proteomes" id="UP000093053">
    <property type="component" value="Chromosome"/>
</dbReference>
<feature type="transmembrane region" description="Helical" evidence="1">
    <location>
        <begin position="39"/>
        <end position="60"/>
    </location>
</feature>
<keyword evidence="1" id="KW-0812">Transmembrane</keyword>
<dbReference type="OrthoDB" id="5191298at2"/>
<accession>A0A1B2HL53</accession>
<evidence type="ECO:0000313" key="3">
    <source>
        <dbReference type="Proteomes" id="UP000093053"/>
    </source>
</evidence>
<gene>
    <name evidence="2" type="ORF">BBK82_22640</name>
</gene>
<proteinExistence type="predicted"/>
<dbReference type="STRING" id="1586287.BBK82_22640"/>
<name>A0A1B2HL53_9PSEU</name>
<keyword evidence="3" id="KW-1185">Reference proteome</keyword>
<sequence>MFGLVGLTFGVALGSAILPFISVEAWVVGLGARWPGVPFWVVGLVVAVGQVLGKLLYFYAARGDIQLPKWLHRKKKERAKPSLTQRWFGEGTRMHRWGDWIHVKCKAHPNWMAGTHAVSALVGLPPFMATSILAGLAGMSTVMFVATGLVGRFARFSFLCASPGLITAWL</sequence>
<evidence type="ECO:0000256" key="1">
    <source>
        <dbReference type="SAM" id="Phobius"/>
    </source>
</evidence>
<feature type="transmembrane region" description="Helical" evidence="1">
    <location>
        <begin position="6"/>
        <end position="27"/>
    </location>
</feature>
<feature type="transmembrane region" description="Helical" evidence="1">
    <location>
        <begin position="127"/>
        <end position="150"/>
    </location>
</feature>
<protein>
    <submittedName>
        <fullName evidence="2">Uncharacterized protein</fullName>
    </submittedName>
</protein>
<reference evidence="2 3" key="1">
    <citation type="submission" date="2016-07" db="EMBL/GenBank/DDBJ databases">
        <title>Complete genome sequence of the Lentzea guizhouensis DHS C013.</title>
        <authorList>
            <person name="Cao C."/>
        </authorList>
    </citation>
    <scope>NUCLEOTIDE SEQUENCE [LARGE SCALE GENOMIC DNA]</scope>
    <source>
        <strain evidence="2 3">DHS C013</strain>
    </source>
</reference>
<dbReference type="RefSeq" id="WP_065916791.1">
    <property type="nucleotide sequence ID" value="NZ_CP016793.1"/>
</dbReference>
<dbReference type="AlphaFoldDB" id="A0A1B2HL53"/>
<keyword evidence="1" id="KW-1133">Transmembrane helix</keyword>
<organism evidence="2 3">
    <name type="scientific">Lentzea guizhouensis</name>
    <dbReference type="NCBI Taxonomy" id="1586287"/>
    <lineage>
        <taxon>Bacteria</taxon>
        <taxon>Bacillati</taxon>
        <taxon>Actinomycetota</taxon>
        <taxon>Actinomycetes</taxon>
        <taxon>Pseudonocardiales</taxon>
        <taxon>Pseudonocardiaceae</taxon>
        <taxon>Lentzea</taxon>
    </lineage>
</organism>
<evidence type="ECO:0000313" key="2">
    <source>
        <dbReference type="EMBL" id="ANZ38443.1"/>
    </source>
</evidence>
<keyword evidence="1" id="KW-0472">Membrane</keyword>